<evidence type="ECO:0000313" key="3">
    <source>
        <dbReference type="Proteomes" id="UP001158986"/>
    </source>
</evidence>
<evidence type="ECO:0000256" key="1">
    <source>
        <dbReference type="SAM" id="MobiDB-lite"/>
    </source>
</evidence>
<name>A0ABN8CP83_9STRA</name>
<evidence type="ECO:0000313" key="2">
    <source>
        <dbReference type="EMBL" id="CAH0514071.1"/>
    </source>
</evidence>
<feature type="region of interest" description="Disordered" evidence="1">
    <location>
        <begin position="179"/>
        <end position="222"/>
    </location>
</feature>
<feature type="region of interest" description="Disordered" evidence="1">
    <location>
        <begin position="237"/>
        <end position="262"/>
    </location>
</feature>
<feature type="compositionally biased region" description="Basic and acidic residues" evidence="1">
    <location>
        <begin position="243"/>
        <end position="262"/>
    </location>
</feature>
<gene>
    <name evidence="2" type="ORF">PBS001_LOCUS848</name>
</gene>
<reference evidence="2 3" key="1">
    <citation type="submission" date="2021-11" db="EMBL/GenBank/DDBJ databases">
        <authorList>
            <person name="Islam A."/>
            <person name="Islam S."/>
            <person name="Flora M.S."/>
            <person name="Rahman M."/>
            <person name="Ziaur R.M."/>
            <person name="Epstein J.H."/>
            <person name="Hassan M."/>
            <person name="Klassen M."/>
            <person name="Woodard K."/>
            <person name="Webb A."/>
            <person name="Webby R.J."/>
            <person name="El Zowalaty M.E."/>
        </authorList>
    </citation>
    <scope>NUCLEOTIDE SEQUENCE [LARGE SCALE GENOMIC DNA]</scope>
    <source>
        <strain evidence="2">Pbs1</strain>
    </source>
</reference>
<accession>A0ABN8CP83</accession>
<dbReference type="EMBL" id="CAKLCB010000051">
    <property type="protein sequence ID" value="CAH0514071.1"/>
    <property type="molecule type" value="Genomic_DNA"/>
</dbReference>
<sequence length="411" mass="46392">MKAMSGKGGETSVGNTSPHLTHLESLLQQLTQCEERKRQHGVENAAANTRHKLLSSQLIQTQKELVAAQASKAKMCEEIGALQLTKKHQDKQLDKYKVDLQTAREAKVVMTKKMEQLEALTWTIKQQYIRSLASRIKTSALVLQQLNVVSQTSFSAQVAEKCIEWEQPTSNKRKRILEVNEQHQSSEDRDKPEHTGSLAENTSRFKDTQQSEPVAVDDPATIEPLNDDTAMVECPEPLASASHNDRNCNNQREDRPKREHEVGELRAQVTKFELDYSVLSDKYNALARDYDEILAENTMSAQEIKASKSKIEELTQMLEILRSKPHELTANTCSLSEKDKDAQDGRLKILEVWLDGLHDCGNSTDHCYLQENLAQMNGYADQLEMVIAQCPSCTIKLRDESTQDSVANRTE</sequence>
<organism evidence="2 3">
    <name type="scientific">Peronospora belbahrii</name>
    <dbReference type="NCBI Taxonomy" id="622444"/>
    <lineage>
        <taxon>Eukaryota</taxon>
        <taxon>Sar</taxon>
        <taxon>Stramenopiles</taxon>
        <taxon>Oomycota</taxon>
        <taxon>Peronosporomycetes</taxon>
        <taxon>Peronosporales</taxon>
        <taxon>Peronosporaceae</taxon>
        <taxon>Peronospora</taxon>
    </lineage>
</organism>
<comment type="caution">
    <text evidence="2">The sequence shown here is derived from an EMBL/GenBank/DDBJ whole genome shotgun (WGS) entry which is preliminary data.</text>
</comment>
<dbReference type="Proteomes" id="UP001158986">
    <property type="component" value="Unassembled WGS sequence"/>
</dbReference>
<proteinExistence type="predicted"/>
<feature type="compositionally biased region" description="Basic and acidic residues" evidence="1">
    <location>
        <begin position="179"/>
        <end position="194"/>
    </location>
</feature>
<keyword evidence="3" id="KW-1185">Reference proteome</keyword>
<protein>
    <submittedName>
        <fullName evidence="2">Uncharacterized protein</fullName>
    </submittedName>
</protein>